<dbReference type="SUPFAM" id="SSF51735">
    <property type="entry name" value="NAD(P)-binding Rossmann-fold domains"/>
    <property type="match status" value="1"/>
</dbReference>
<evidence type="ECO:0000256" key="3">
    <source>
        <dbReference type="RuleBase" id="RU000363"/>
    </source>
</evidence>
<keyword evidence="2" id="KW-0560">Oxidoreductase</keyword>
<dbReference type="InterPro" id="IPR057326">
    <property type="entry name" value="KR_dom"/>
</dbReference>
<comment type="caution">
    <text evidence="5">The sequence shown here is derived from an EMBL/GenBank/DDBJ whole genome shotgun (WGS) entry which is preliminary data.</text>
</comment>
<feature type="domain" description="Ketoreductase" evidence="4">
    <location>
        <begin position="8"/>
        <end position="195"/>
    </location>
</feature>
<dbReference type="Gene3D" id="3.40.50.720">
    <property type="entry name" value="NAD(P)-binding Rossmann-like Domain"/>
    <property type="match status" value="1"/>
</dbReference>
<dbReference type="PRINTS" id="PR00081">
    <property type="entry name" value="GDHRDH"/>
</dbReference>
<dbReference type="InterPro" id="IPR002347">
    <property type="entry name" value="SDR_fam"/>
</dbReference>
<organism evidence="5 6">
    <name type="scientific">Ancylobacter mangrovi</name>
    <dbReference type="NCBI Taxonomy" id="2972472"/>
    <lineage>
        <taxon>Bacteria</taxon>
        <taxon>Pseudomonadati</taxon>
        <taxon>Pseudomonadota</taxon>
        <taxon>Alphaproteobacteria</taxon>
        <taxon>Hyphomicrobiales</taxon>
        <taxon>Xanthobacteraceae</taxon>
        <taxon>Ancylobacter</taxon>
    </lineage>
</organism>
<dbReference type="Pfam" id="PF00106">
    <property type="entry name" value="adh_short"/>
    <property type="match status" value="1"/>
</dbReference>
<evidence type="ECO:0000256" key="2">
    <source>
        <dbReference type="ARBA" id="ARBA00023002"/>
    </source>
</evidence>
<dbReference type="PANTHER" id="PTHR42760">
    <property type="entry name" value="SHORT-CHAIN DEHYDROGENASES/REDUCTASES FAMILY MEMBER"/>
    <property type="match status" value="1"/>
</dbReference>
<reference evidence="5" key="1">
    <citation type="submission" date="2022-08" db="EMBL/GenBank/DDBJ databases">
        <authorList>
            <person name="Li F."/>
        </authorList>
    </citation>
    <scope>NUCLEOTIDE SEQUENCE</scope>
    <source>
        <strain evidence="5">MQZ15Z-1</strain>
    </source>
</reference>
<dbReference type="InterPro" id="IPR036291">
    <property type="entry name" value="NAD(P)-bd_dom_sf"/>
</dbReference>
<protein>
    <submittedName>
        <fullName evidence="5">SDR family oxidoreductase</fullName>
    </submittedName>
</protein>
<gene>
    <name evidence="5" type="ORF">NVS89_03215</name>
</gene>
<dbReference type="PRINTS" id="PR00080">
    <property type="entry name" value="SDRFAMILY"/>
</dbReference>
<dbReference type="FunFam" id="3.40.50.720:FF:000084">
    <property type="entry name" value="Short-chain dehydrogenase reductase"/>
    <property type="match status" value="1"/>
</dbReference>
<dbReference type="Proteomes" id="UP001151088">
    <property type="component" value="Unassembled WGS sequence"/>
</dbReference>
<keyword evidence="6" id="KW-1185">Reference proteome</keyword>
<evidence type="ECO:0000313" key="6">
    <source>
        <dbReference type="Proteomes" id="UP001151088"/>
    </source>
</evidence>
<dbReference type="PROSITE" id="PS00061">
    <property type="entry name" value="ADH_SHORT"/>
    <property type="match status" value="1"/>
</dbReference>
<dbReference type="AlphaFoldDB" id="A0A9X2T5P1"/>
<name>A0A9X2T5P1_9HYPH</name>
<evidence type="ECO:0000313" key="5">
    <source>
        <dbReference type="EMBL" id="MCS0494093.1"/>
    </source>
</evidence>
<sequence length="258" mass="27484">MTDPLNGKTVIVTGATGGIGGACVRALFARGANVTLVDRSPERLASLAAEGGERSLPLALDVASEEDMARMAAETVERFGAVDVLICAAGILRTGGQPRMVADTSFEEWKTILSVNLTGTFLANRAVLGQMTKQGRGDIVNVSSTSGRQGRPFDAPYCASKFGVVGFSESLAEEVGRIGIRVQTLLPDAVDTPLWDQSGTAAIRPRELLTPERVAEVILYLITLPRDTYLLNPTLYPSRQRARRKPASPAAANRETVS</sequence>
<comment type="similarity">
    <text evidence="1 3">Belongs to the short-chain dehydrogenases/reductases (SDR) family.</text>
</comment>
<dbReference type="InterPro" id="IPR020904">
    <property type="entry name" value="Sc_DH/Rdtase_CS"/>
</dbReference>
<dbReference type="RefSeq" id="WP_258731038.1">
    <property type="nucleotide sequence ID" value="NZ_JANTHZ010000001.1"/>
</dbReference>
<accession>A0A9X2T5P1</accession>
<proteinExistence type="inferred from homology"/>
<dbReference type="EMBL" id="JANTHZ010000001">
    <property type="protein sequence ID" value="MCS0494093.1"/>
    <property type="molecule type" value="Genomic_DNA"/>
</dbReference>
<dbReference type="PANTHER" id="PTHR42760:SF37">
    <property type="entry name" value="CLAVALDEHYDE DEHYDROGENASE"/>
    <property type="match status" value="1"/>
</dbReference>
<dbReference type="SMART" id="SM00822">
    <property type="entry name" value="PKS_KR"/>
    <property type="match status" value="1"/>
</dbReference>
<dbReference type="GO" id="GO:0016616">
    <property type="term" value="F:oxidoreductase activity, acting on the CH-OH group of donors, NAD or NADP as acceptor"/>
    <property type="evidence" value="ECO:0007669"/>
    <property type="project" value="TreeGrafter"/>
</dbReference>
<dbReference type="CDD" id="cd05233">
    <property type="entry name" value="SDR_c"/>
    <property type="match status" value="1"/>
</dbReference>
<evidence type="ECO:0000256" key="1">
    <source>
        <dbReference type="ARBA" id="ARBA00006484"/>
    </source>
</evidence>
<evidence type="ECO:0000259" key="4">
    <source>
        <dbReference type="SMART" id="SM00822"/>
    </source>
</evidence>